<accession>A0A2U3DR53</accession>
<dbReference type="EMBL" id="LCWV01000046">
    <property type="protein sequence ID" value="PWI64743.1"/>
    <property type="molecule type" value="Genomic_DNA"/>
</dbReference>
<dbReference type="AlphaFoldDB" id="A0A2U3DR53"/>
<evidence type="ECO:0000313" key="1">
    <source>
        <dbReference type="EMBL" id="PWI64743.1"/>
    </source>
</evidence>
<dbReference type="Pfam" id="PF20246">
    <property type="entry name" value="DUF6601"/>
    <property type="match status" value="1"/>
</dbReference>
<gene>
    <name evidence="1" type="ORF">PCL_08608</name>
</gene>
<protein>
    <submittedName>
        <fullName evidence="1">Uncharacterized protein</fullName>
    </submittedName>
</protein>
<evidence type="ECO:0000313" key="2">
    <source>
        <dbReference type="Proteomes" id="UP000245956"/>
    </source>
</evidence>
<proteinExistence type="predicted"/>
<sequence length="159" mass="17881">MADNLQCGCETGNRQCLVPPFYIRLLDQGNEHDADASRRERDQLPSLLPASYCKESGDLAAVGRHVTACVEKELDLERLTRIHDWLWVAGLPLPPRALHNQLLLGRGIFVTERMDMHLVWTTSKMLLKPIPRFLLEPSARSTGAVFDSPQRGLNLVAKI</sequence>
<reference evidence="1 2" key="1">
    <citation type="journal article" date="2016" name="Front. Microbiol.">
        <title>Genome and transcriptome sequences reveal the specific parasitism of the nematophagous Purpureocillium lilacinum 36-1.</title>
        <authorList>
            <person name="Xie J."/>
            <person name="Li S."/>
            <person name="Mo C."/>
            <person name="Xiao X."/>
            <person name="Peng D."/>
            <person name="Wang G."/>
            <person name="Xiao Y."/>
        </authorList>
    </citation>
    <scope>NUCLEOTIDE SEQUENCE [LARGE SCALE GENOMIC DNA]</scope>
    <source>
        <strain evidence="1 2">36-1</strain>
    </source>
</reference>
<dbReference type="Proteomes" id="UP000245956">
    <property type="component" value="Unassembled WGS sequence"/>
</dbReference>
<organism evidence="1 2">
    <name type="scientific">Purpureocillium lilacinum</name>
    <name type="common">Paecilomyces lilacinus</name>
    <dbReference type="NCBI Taxonomy" id="33203"/>
    <lineage>
        <taxon>Eukaryota</taxon>
        <taxon>Fungi</taxon>
        <taxon>Dikarya</taxon>
        <taxon>Ascomycota</taxon>
        <taxon>Pezizomycotina</taxon>
        <taxon>Sordariomycetes</taxon>
        <taxon>Hypocreomycetidae</taxon>
        <taxon>Hypocreales</taxon>
        <taxon>Ophiocordycipitaceae</taxon>
        <taxon>Purpureocillium</taxon>
    </lineage>
</organism>
<name>A0A2U3DR53_PURLI</name>
<comment type="caution">
    <text evidence="1">The sequence shown here is derived from an EMBL/GenBank/DDBJ whole genome shotgun (WGS) entry which is preliminary data.</text>
</comment>
<dbReference type="InterPro" id="IPR046536">
    <property type="entry name" value="DUF6601"/>
</dbReference>